<dbReference type="Proteomes" id="UP000222542">
    <property type="component" value="Unassembled WGS sequence"/>
</dbReference>
<keyword evidence="4" id="KW-1185">Reference proteome</keyword>
<reference evidence="3 4" key="1">
    <citation type="journal article" date="2014" name="Nat. Genet.">
        <title>Genome sequence of the hot pepper provides insights into the evolution of pungency in Capsicum species.</title>
        <authorList>
            <person name="Kim S."/>
            <person name="Park M."/>
            <person name="Yeom S.I."/>
            <person name="Kim Y.M."/>
            <person name="Lee J.M."/>
            <person name="Lee H.A."/>
            <person name="Seo E."/>
            <person name="Choi J."/>
            <person name="Cheong K."/>
            <person name="Kim K.T."/>
            <person name="Jung K."/>
            <person name="Lee G.W."/>
            <person name="Oh S.K."/>
            <person name="Bae C."/>
            <person name="Kim S.B."/>
            <person name="Lee H.Y."/>
            <person name="Kim S.Y."/>
            <person name="Kim M.S."/>
            <person name="Kang B.C."/>
            <person name="Jo Y.D."/>
            <person name="Yang H.B."/>
            <person name="Jeong H.J."/>
            <person name="Kang W.H."/>
            <person name="Kwon J.K."/>
            <person name="Shin C."/>
            <person name="Lim J.Y."/>
            <person name="Park J.H."/>
            <person name="Huh J.H."/>
            <person name="Kim J.S."/>
            <person name="Kim B.D."/>
            <person name="Cohen O."/>
            <person name="Paran I."/>
            <person name="Suh M.C."/>
            <person name="Lee S.B."/>
            <person name="Kim Y.K."/>
            <person name="Shin Y."/>
            <person name="Noh S.J."/>
            <person name="Park J."/>
            <person name="Seo Y.S."/>
            <person name="Kwon S.Y."/>
            <person name="Kim H.A."/>
            <person name="Park J.M."/>
            <person name="Kim H.J."/>
            <person name="Choi S.B."/>
            <person name="Bosland P.W."/>
            <person name="Reeves G."/>
            <person name="Jo S.H."/>
            <person name="Lee B.W."/>
            <person name="Cho H.T."/>
            <person name="Choi H.S."/>
            <person name="Lee M.S."/>
            <person name="Yu Y."/>
            <person name="Do Choi Y."/>
            <person name="Park B.S."/>
            <person name="van Deynze A."/>
            <person name="Ashrafi H."/>
            <person name="Hill T."/>
            <person name="Kim W.T."/>
            <person name="Pai H.S."/>
            <person name="Ahn H.K."/>
            <person name="Yeam I."/>
            <person name="Giovannoni J.J."/>
            <person name="Rose J.K."/>
            <person name="Sorensen I."/>
            <person name="Lee S.J."/>
            <person name="Kim R.W."/>
            <person name="Choi I.Y."/>
            <person name="Choi B.S."/>
            <person name="Lim J.S."/>
            <person name="Lee Y.H."/>
            <person name="Choi D."/>
        </authorList>
    </citation>
    <scope>NUCLEOTIDE SEQUENCE [LARGE SCALE GENOMIC DNA]</scope>
    <source>
        <strain evidence="4">cv. CM334</strain>
    </source>
</reference>
<comment type="caution">
    <text evidence="3">The sequence shown here is derived from an EMBL/GenBank/DDBJ whole genome shotgun (WGS) entry which is preliminary data.</text>
</comment>
<dbReference type="Pfam" id="PF17921">
    <property type="entry name" value="Integrase_H2C2"/>
    <property type="match status" value="1"/>
</dbReference>
<dbReference type="InterPro" id="IPR041588">
    <property type="entry name" value="Integrase_H2C2"/>
</dbReference>
<keyword evidence="1" id="KW-0175">Coiled coil</keyword>
<dbReference type="Gene3D" id="3.30.420.10">
    <property type="entry name" value="Ribonuclease H-like superfamily/Ribonuclease H"/>
    <property type="match status" value="2"/>
</dbReference>
<evidence type="ECO:0000256" key="1">
    <source>
        <dbReference type="SAM" id="Coils"/>
    </source>
</evidence>
<feature type="domain" description="Integrase zinc-binding" evidence="2">
    <location>
        <begin position="288"/>
        <end position="342"/>
    </location>
</feature>
<sequence length="539" mass="62723">MEDLTTRVNNLEERLDQQIATLREELTRRFEELVVLVRNNQGGVARNRRQHHAQYVEEEDDVEEHDLYAQQRGGHANGGDMYKIKAEIPTFNGNKSVSDYTEEFLRLQVRYNLSENEDQQVARYINGLNDSIQERLGIQQIWSIDQAQTLSLKAERYIKTKKSYKAASYSCLESISKSSPRQEDGKFIPSKAKSQKHMDRMLARWAAYLERFNHLIVHKSGVTNRVADALSRRASLMVFFEAELPGVDQIKELYENDENFRRIWVKQTKGVPLEENFVVQDRYLFRGSLRDKLIREMHSCNLSGHVGRDKTIANLEARYYWPQLKRDAGKLVQRCPICQTYKGQVQNTGLYMPLPIPSAPWEDLSMDFVLGLPRTRQEHDVVYVIVDKFSKMTHFIPCELKFSSTAHPQTDGQTKVVNKFFGNLIQCICGDKKGQWDLALSLAEFAYNNSRSAMTFGDNYSELFKEVQDVLEASNKKYKQLADKNRRLMSFQVGDQVMVYLRKERLPTGVHGKLWAKEIWLIHYSKEDQRQCLCSRFAK</sequence>
<accession>A0A2G3AGE6</accession>
<organism evidence="3 4">
    <name type="scientific">Capsicum annuum</name>
    <name type="common">Capsicum pepper</name>
    <dbReference type="NCBI Taxonomy" id="4072"/>
    <lineage>
        <taxon>Eukaryota</taxon>
        <taxon>Viridiplantae</taxon>
        <taxon>Streptophyta</taxon>
        <taxon>Embryophyta</taxon>
        <taxon>Tracheophyta</taxon>
        <taxon>Spermatophyta</taxon>
        <taxon>Magnoliopsida</taxon>
        <taxon>eudicotyledons</taxon>
        <taxon>Gunneridae</taxon>
        <taxon>Pentapetalae</taxon>
        <taxon>asterids</taxon>
        <taxon>lamiids</taxon>
        <taxon>Solanales</taxon>
        <taxon>Solanaceae</taxon>
        <taxon>Solanoideae</taxon>
        <taxon>Capsiceae</taxon>
        <taxon>Capsicum</taxon>
    </lineage>
</organism>
<dbReference type="PANTHER" id="PTHR35046">
    <property type="entry name" value="ZINC KNUCKLE (CCHC-TYPE) FAMILY PROTEIN"/>
    <property type="match status" value="1"/>
</dbReference>
<reference evidence="3 4" key="2">
    <citation type="journal article" date="2017" name="Genome Biol.">
        <title>New reference genome sequences of hot pepper reveal the massive evolution of plant disease-resistance genes by retroduplication.</title>
        <authorList>
            <person name="Kim S."/>
            <person name="Park J."/>
            <person name="Yeom S.I."/>
            <person name="Kim Y.M."/>
            <person name="Seo E."/>
            <person name="Kim K.T."/>
            <person name="Kim M.S."/>
            <person name="Lee J.M."/>
            <person name="Cheong K."/>
            <person name="Shin H.S."/>
            <person name="Kim S.B."/>
            <person name="Han K."/>
            <person name="Lee J."/>
            <person name="Park M."/>
            <person name="Lee H.A."/>
            <person name="Lee H.Y."/>
            <person name="Lee Y."/>
            <person name="Oh S."/>
            <person name="Lee J.H."/>
            <person name="Choi E."/>
            <person name="Choi E."/>
            <person name="Lee S.E."/>
            <person name="Jeon J."/>
            <person name="Kim H."/>
            <person name="Choi G."/>
            <person name="Song H."/>
            <person name="Lee J."/>
            <person name="Lee S.C."/>
            <person name="Kwon J.K."/>
            <person name="Lee H.Y."/>
            <person name="Koo N."/>
            <person name="Hong Y."/>
            <person name="Kim R.W."/>
            <person name="Kang W.H."/>
            <person name="Huh J.H."/>
            <person name="Kang B.C."/>
            <person name="Yang T.J."/>
            <person name="Lee Y.H."/>
            <person name="Bennetzen J.L."/>
            <person name="Choi D."/>
        </authorList>
    </citation>
    <scope>NUCLEOTIDE SEQUENCE [LARGE SCALE GENOMIC DNA]</scope>
    <source>
        <strain evidence="4">cv. CM334</strain>
    </source>
</reference>
<evidence type="ECO:0000313" key="4">
    <source>
        <dbReference type="Proteomes" id="UP000222542"/>
    </source>
</evidence>
<dbReference type="SUPFAM" id="SSF53098">
    <property type="entry name" value="Ribonuclease H-like"/>
    <property type="match status" value="1"/>
</dbReference>
<dbReference type="AlphaFoldDB" id="A0A2G3AGE6"/>
<dbReference type="OMA" id="LEARYYW"/>
<proteinExistence type="predicted"/>
<name>A0A2G3AGE6_CAPAN</name>
<gene>
    <name evidence="3" type="ORF">T459_01191</name>
</gene>
<dbReference type="InterPro" id="IPR012337">
    <property type="entry name" value="RNaseH-like_sf"/>
</dbReference>
<dbReference type="STRING" id="4072.A0A2G3AGE6"/>
<evidence type="ECO:0000259" key="2">
    <source>
        <dbReference type="Pfam" id="PF17921"/>
    </source>
</evidence>
<dbReference type="EMBL" id="AYRZ02000001">
    <property type="protein sequence ID" value="PHT93309.1"/>
    <property type="molecule type" value="Genomic_DNA"/>
</dbReference>
<feature type="coiled-coil region" evidence="1">
    <location>
        <begin position="1"/>
        <end position="28"/>
    </location>
</feature>
<dbReference type="PANTHER" id="PTHR35046:SF18">
    <property type="entry name" value="RNA-DIRECTED DNA POLYMERASE"/>
    <property type="match status" value="1"/>
</dbReference>
<evidence type="ECO:0000313" key="3">
    <source>
        <dbReference type="EMBL" id="PHT93309.1"/>
    </source>
</evidence>
<dbReference type="GO" id="GO:0003676">
    <property type="term" value="F:nucleic acid binding"/>
    <property type="evidence" value="ECO:0007669"/>
    <property type="project" value="InterPro"/>
</dbReference>
<dbReference type="InterPro" id="IPR036397">
    <property type="entry name" value="RNaseH_sf"/>
</dbReference>
<dbReference type="Gene3D" id="1.10.340.70">
    <property type="match status" value="1"/>
</dbReference>
<protein>
    <recommendedName>
        <fullName evidence="2">Integrase zinc-binding domain-containing protein</fullName>
    </recommendedName>
</protein>
<dbReference type="Gramene" id="PHT93309">
    <property type="protein sequence ID" value="PHT93309"/>
    <property type="gene ID" value="T459_01191"/>
</dbReference>